<dbReference type="AlphaFoldDB" id="A0A147B7P8"/>
<dbReference type="EMBL" id="GEIB01001993">
    <property type="protein sequence ID" value="JAR86455.1"/>
    <property type="molecule type" value="Transcribed_RNA"/>
</dbReference>
<proteinExistence type="predicted"/>
<evidence type="ECO:0000256" key="1">
    <source>
        <dbReference type="SAM" id="MobiDB-lite"/>
    </source>
</evidence>
<sequence>DNRSNQMNPNHERTGPGRPAGYHGQGTKADLDNHGDQLNPNNWKYDKPARSTKRPITGILRLSLWCLCYKQVLPWCTTCLQHRHRKDSLRGFRLSLSLLSALARFS</sequence>
<feature type="non-terminal residue" evidence="2">
    <location>
        <position position="1"/>
    </location>
</feature>
<protein>
    <submittedName>
        <fullName evidence="2">Uncharacterized protein</fullName>
    </submittedName>
</protein>
<feature type="region of interest" description="Disordered" evidence="1">
    <location>
        <begin position="1"/>
        <end position="50"/>
    </location>
</feature>
<organism evidence="2">
    <name type="scientific">Alectorobius mimon</name>
    <dbReference type="NCBI Taxonomy" id="360319"/>
    <lineage>
        <taxon>Eukaryota</taxon>
        <taxon>Metazoa</taxon>
        <taxon>Ecdysozoa</taxon>
        <taxon>Arthropoda</taxon>
        <taxon>Chelicerata</taxon>
        <taxon>Arachnida</taxon>
        <taxon>Acari</taxon>
        <taxon>Parasitiformes</taxon>
        <taxon>Ixodida</taxon>
        <taxon>Ixodoidea</taxon>
        <taxon>Argasidae</taxon>
        <taxon>Ornithodorinae</taxon>
        <taxon>Alectorobius</taxon>
    </lineage>
</organism>
<accession>A0A147B7P8</accession>
<name>A0A147B7P8_9ACAR</name>
<evidence type="ECO:0000313" key="2">
    <source>
        <dbReference type="EMBL" id="JAR86455.1"/>
    </source>
</evidence>
<reference evidence="2" key="1">
    <citation type="submission" date="2016-03" db="EMBL/GenBank/DDBJ databases">
        <title>Gut transcriptome analysis on engorged females of Ornithodoros mimon (Acari: Argasidae) and phylogenetic inferences of soft ticks.</title>
        <authorList>
            <person name="Landulfo G.A."/>
            <person name="Giovanni D."/>
            <person name="Carvalho E."/>
            <person name="Junqueira-de-Azevedo I."/>
            <person name="Patane J."/>
            <person name="Mendoca R."/>
            <person name="Barros-Battesti D."/>
        </authorList>
    </citation>
    <scope>NUCLEOTIDE SEQUENCE</scope>
    <source>
        <strain evidence="2">Females</strain>
        <tissue evidence="2">Gut</tissue>
    </source>
</reference>